<evidence type="ECO:0000259" key="6">
    <source>
        <dbReference type="Pfam" id="PF00441"/>
    </source>
</evidence>
<dbReference type="GO" id="GO:0008470">
    <property type="term" value="F:3-methylbutanoyl-CoA dehydrogenase activity"/>
    <property type="evidence" value="ECO:0007669"/>
    <property type="project" value="UniProtKB-EC"/>
</dbReference>
<dbReference type="InterPro" id="IPR036250">
    <property type="entry name" value="AcylCo_DH-like_C"/>
</dbReference>
<proteinExistence type="inferred from homology"/>
<dbReference type="Gene3D" id="1.20.140.10">
    <property type="entry name" value="Butyryl-CoA Dehydrogenase, subunit A, domain 3"/>
    <property type="match status" value="1"/>
</dbReference>
<name>A0A2P2C8L6_9ZZZZ</name>
<protein>
    <submittedName>
        <fullName evidence="8">Isovaleryl-CoA dehydrogenase</fullName>
        <ecNumber evidence="8">1.3.8.4</ecNumber>
    </submittedName>
</protein>
<feature type="domain" description="Acyl-CoA dehydrogenase/oxidase C-terminal" evidence="6">
    <location>
        <begin position="219"/>
        <end position="358"/>
    </location>
</feature>
<dbReference type="AlphaFoldDB" id="A0A2P2C8L6"/>
<dbReference type="Pfam" id="PF00441">
    <property type="entry name" value="Acyl-CoA_dh_1"/>
    <property type="match status" value="1"/>
</dbReference>
<dbReference type="InterPro" id="IPR009100">
    <property type="entry name" value="AcylCoA_DH/oxidase_NM_dom_sf"/>
</dbReference>
<dbReference type="PANTHER" id="PTHR43884:SF20">
    <property type="entry name" value="ACYL-COA DEHYDROGENASE FADE28"/>
    <property type="match status" value="1"/>
</dbReference>
<evidence type="ECO:0000256" key="2">
    <source>
        <dbReference type="ARBA" id="ARBA00009347"/>
    </source>
</evidence>
<reference evidence="8" key="1">
    <citation type="submission" date="2015-08" db="EMBL/GenBank/DDBJ databases">
        <authorList>
            <person name="Babu N.S."/>
            <person name="Beckwith C.J."/>
            <person name="Beseler K.G."/>
            <person name="Brison A."/>
            <person name="Carone J.V."/>
            <person name="Caskin T.P."/>
            <person name="Diamond M."/>
            <person name="Durham M.E."/>
            <person name="Foxe J.M."/>
            <person name="Go M."/>
            <person name="Henderson B.A."/>
            <person name="Jones I.B."/>
            <person name="McGettigan J.A."/>
            <person name="Micheletti S.J."/>
            <person name="Nasrallah M.E."/>
            <person name="Ortiz D."/>
            <person name="Piller C.R."/>
            <person name="Privatt S.R."/>
            <person name="Schneider S.L."/>
            <person name="Sharp S."/>
            <person name="Smith T.C."/>
            <person name="Stanton J.D."/>
            <person name="Ullery H.E."/>
            <person name="Wilson R.J."/>
            <person name="Serrano M.G."/>
            <person name="Buck G."/>
            <person name="Lee V."/>
            <person name="Wang Y."/>
            <person name="Carvalho R."/>
            <person name="Voegtly L."/>
            <person name="Shi R."/>
            <person name="Duckworth R."/>
            <person name="Johnson A."/>
            <person name="Loviza R."/>
            <person name="Walstead R."/>
            <person name="Shah Z."/>
            <person name="Kiflezghi M."/>
            <person name="Wade K."/>
            <person name="Ball S.L."/>
            <person name="Bradley K.W."/>
            <person name="Asai D.J."/>
            <person name="Bowman C.A."/>
            <person name="Russell D.A."/>
            <person name="Pope W.H."/>
            <person name="Jacobs-Sera D."/>
            <person name="Hendrix R.W."/>
            <person name="Hatfull G.F."/>
        </authorList>
    </citation>
    <scope>NUCLEOTIDE SEQUENCE</scope>
</reference>
<dbReference type="InterPro" id="IPR009075">
    <property type="entry name" value="AcylCo_DH/oxidase_C"/>
</dbReference>
<dbReference type="SUPFAM" id="SSF47203">
    <property type="entry name" value="Acyl-CoA dehydrogenase C-terminal domain-like"/>
    <property type="match status" value="1"/>
</dbReference>
<gene>
    <name evidence="8" type="ORF">NOCA250004</name>
</gene>
<dbReference type="Gene3D" id="1.10.540.10">
    <property type="entry name" value="Acyl-CoA dehydrogenase/oxidase, N-terminal domain"/>
    <property type="match status" value="1"/>
</dbReference>
<evidence type="ECO:0000256" key="5">
    <source>
        <dbReference type="ARBA" id="ARBA00023002"/>
    </source>
</evidence>
<evidence type="ECO:0000256" key="3">
    <source>
        <dbReference type="ARBA" id="ARBA00022630"/>
    </source>
</evidence>
<dbReference type="InterPro" id="IPR013786">
    <property type="entry name" value="AcylCoA_DH/ox_N"/>
</dbReference>
<keyword evidence="5 8" id="KW-0560">Oxidoreductase</keyword>
<keyword evidence="3" id="KW-0285">Flavoprotein</keyword>
<feature type="domain" description="Acyl-CoA dehydrogenase/oxidase N-terminal" evidence="7">
    <location>
        <begin position="9"/>
        <end position="119"/>
    </location>
</feature>
<dbReference type="EMBL" id="CZKA01000045">
    <property type="protein sequence ID" value="CUR58336.1"/>
    <property type="molecule type" value="Genomic_DNA"/>
</dbReference>
<evidence type="ECO:0000259" key="7">
    <source>
        <dbReference type="Pfam" id="PF02771"/>
    </source>
</evidence>
<accession>A0A2P2C8L6</accession>
<evidence type="ECO:0000313" key="8">
    <source>
        <dbReference type="EMBL" id="CUR58336.1"/>
    </source>
</evidence>
<dbReference type="EC" id="1.3.8.4" evidence="8"/>
<evidence type="ECO:0000256" key="4">
    <source>
        <dbReference type="ARBA" id="ARBA00022827"/>
    </source>
</evidence>
<dbReference type="GO" id="GO:0050660">
    <property type="term" value="F:flavin adenine dinucleotide binding"/>
    <property type="evidence" value="ECO:0007669"/>
    <property type="project" value="InterPro"/>
</dbReference>
<comment type="similarity">
    <text evidence="2">Belongs to the acyl-CoA dehydrogenase family.</text>
</comment>
<dbReference type="SUPFAM" id="SSF56645">
    <property type="entry name" value="Acyl-CoA dehydrogenase NM domain-like"/>
    <property type="match status" value="1"/>
</dbReference>
<dbReference type="InterPro" id="IPR046373">
    <property type="entry name" value="Acyl-CoA_Oxase/DH_mid-dom_sf"/>
</dbReference>
<evidence type="ECO:0000256" key="1">
    <source>
        <dbReference type="ARBA" id="ARBA00001974"/>
    </source>
</evidence>
<organism evidence="8">
    <name type="scientific">metagenome</name>
    <dbReference type="NCBI Taxonomy" id="256318"/>
    <lineage>
        <taxon>unclassified sequences</taxon>
        <taxon>metagenomes</taxon>
    </lineage>
</organism>
<dbReference type="Pfam" id="PF02771">
    <property type="entry name" value="Acyl-CoA_dh_N"/>
    <property type="match status" value="1"/>
</dbReference>
<dbReference type="InterPro" id="IPR037069">
    <property type="entry name" value="AcylCoA_DH/ox_N_sf"/>
</dbReference>
<comment type="cofactor">
    <cofactor evidence="1">
        <name>FAD</name>
        <dbReference type="ChEBI" id="CHEBI:57692"/>
    </cofactor>
</comment>
<dbReference type="CDD" id="cd00567">
    <property type="entry name" value="ACAD"/>
    <property type="match status" value="1"/>
</dbReference>
<keyword evidence="4" id="KW-0274">FAD</keyword>
<sequence>MADPFVFDADQVDLRNTLKLFLAEHCDQGVVRRSMDSEIGYDAGLWARLGGELGVLGLTVPDELGGAGAGLVEQAILAEAMGSMLMPGPTFGTVALAIPALEAAGGPLAQELLPDLVAGRTTAAYVAPRFGADRAVTELDGRLDGEVRFVVDGAGADVLVVAAVGPDGTGLYLVDGDDALRTPQDTMDLTRRQAVVRFEHTRARPLAHPDLAASVMGSTTASAAVFLAAEQVGIAQHLLDVSVEYAKTRVQFGRPIGSFQAVKHRLADMLVTVEHARSAAYYAAWAAQEGADDAELARSLALAVCIDAATLVAGDCIQVLGGIGFTWEHEAHLYLKRAFGDAALLGSAAAHRDRVAELVLDEAASQGNLPVAGVR</sequence>
<dbReference type="Gene3D" id="2.40.110.10">
    <property type="entry name" value="Butyryl-CoA Dehydrogenase, subunit A, domain 2"/>
    <property type="match status" value="1"/>
</dbReference>
<dbReference type="PANTHER" id="PTHR43884">
    <property type="entry name" value="ACYL-COA DEHYDROGENASE"/>
    <property type="match status" value="1"/>
</dbReference>